<organism evidence="1 2">
    <name type="scientific">Rhodococcus rhodochrous</name>
    <dbReference type="NCBI Taxonomy" id="1829"/>
    <lineage>
        <taxon>Bacteria</taxon>
        <taxon>Bacillati</taxon>
        <taxon>Actinomycetota</taxon>
        <taxon>Actinomycetes</taxon>
        <taxon>Mycobacteriales</taxon>
        <taxon>Nocardiaceae</taxon>
        <taxon>Rhodococcus</taxon>
    </lineage>
</organism>
<dbReference type="AlphaFoldDB" id="A0AAW4XLX2"/>
<dbReference type="RefSeq" id="WP_230792147.1">
    <property type="nucleotide sequence ID" value="NZ_JAJNCO010000016.1"/>
</dbReference>
<evidence type="ECO:0000313" key="1">
    <source>
        <dbReference type="EMBL" id="MCD2114043.1"/>
    </source>
</evidence>
<evidence type="ECO:0000313" key="2">
    <source>
        <dbReference type="Proteomes" id="UP001198630"/>
    </source>
</evidence>
<protein>
    <submittedName>
        <fullName evidence="1">DUF4192 domain-containing protein</fullName>
    </submittedName>
</protein>
<sequence>MSDRIQITGIGNLIAAVPNILGFTPELSTLLLFFSGDRLVWAARHDFGTGPLAAAADALTKTGEADSVIVVIVADETPFADVIVEGEQTKAALLELGIGVSGIYYTARIDGGEEWTEVDSFQCGTIPAPNATEVAAAYAVLGKSVAGSRAEIEARFRREGTVTPRDRTVARAAKDELGENFARTVLAELAEVVRTRTAPQPALAARTGLVLVTDITARDAMLGLAVIDHGVAAETMAAIARQLHTAERVSALTVAGYFAYANCQGVEAGCAFHAAREEATRFPLCDTKFLGLLEDALAQAMHPSMIRKLAGTGARLARENFGIELPAPSGDWI</sequence>
<dbReference type="InterPro" id="IPR025447">
    <property type="entry name" value="DUF4192"/>
</dbReference>
<comment type="caution">
    <text evidence="1">The sequence shown here is derived from an EMBL/GenBank/DDBJ whole genome shotgun (WGS) entry which is preliminary data.</text>
</comment>
<dbReference type="Pfam" id="PF13830">
    <property type="entry name" value="DUF4192"/>
    <property type="match status" value="1"/>
</dbReference>
<reference evidence="1" key="1">
    <citation type="submission" date="2021-11" db="EMBL/GenBank/DDBJ databases">
        <title>Development of a sustainable strategy for remediation of hydrocarbon-contaminated territories based on the waste exchange concept.</title>
        <authorList>
            <person name="Elkin A."/>
        </authorList>
    </citation>
    <scope>NUCLEOTIDE SEQUENCE</scope>
    <source>
        <strain evidence="1">IEGM 757</strain>
    </source>
</reference>
<proteinExistence type="predicted"/>
<dbReference type="EMBL" id="JAJNCO010000016">
    <property type="protein sequence ID" value="MCD2114043.1"/>
    <property type="molecule type" value="Genomic_DNA"/>
</dbReference>
<name>A0AAW4XLX2_RHORH</name>
<dbReference type="Proteomes" id="UP001198630">
    <property type="component" value="Unassembled WGS sequence"/>
</dbReference>
<gene>
    <name evidence="1" type="ORF">LQ384_23285</name>
</gene>
<accession>A0AAW4XLX2</accession>